<dbReference type="PANTHER" id="PTHR11803:SF58">
    <property type="entry name" value="PROTEIN HMF1-RELATED"/>
    <property type="match status" value="1"/>
</dbReference>
<dbReference type="Proteomes" id="UP000002012">
    <property type="component" value="Chromosome"/>
</dbReference>
<dbReference type="AlphaFoldDB" id="D4H7H2"/>
<dbReference type="InterPro" id="IPR006175">
    <property type="entry name" value="YjgF/YER057c/UK114"/>
</dbReference>
<dbReference type="InterPro" id="IPR006056">
    <property type="entry name" value="RidA"/>
</dbReference>
<sequence length="135" mass="14821">MERFKGDEIMNIPFHTTNAPDAIGPYSQAVMTTGNMLFVSGQIPLVPATMKIVEGGVEEQTTRALTNLMCIVEDAGFTKQNIAKVTIFIKNMDDFGVINGIYADFMGEHRPARAVVEVARLPKDVLVEIECIACK</sequence>
<evidence type="ECO:0000313" key="3">
    <source>
        <dbReference type="Proteomes" id="UP000002012"/>
    </source>
</evidence>
<dbReference type="HOGENOM" id="CLU_100715_7_3_0"/>
<dbReference type="InterPro" id="IPR019897">
    <property type="entry name" value="RidA_CS"/>
</dbReference>
<dbReference type="PaxDb" id="522772-Dacet_1199"/>
<evidence type="ECO:0000256" key="1">
    <source>
        <dbReference type="ARBA" id="ARBA00010552"/>
    </source>
</evidence>
<dbReference type="InterPro" id="IPR035959">
    <property type="entry name" value="RutC-like_sf"/>
</dbReference>
<dbReference type="NCBIfam" id="TIGR00004">
    <property type="entry name" value="Rid family detoxifying hydrolase"/>
    <property type="match status" value="1"/>
</dbReference>
<dbReference type="Gene3D" id="3.30.1330.40">
    <property type="entry name" value="RutC-like"/>
    <property type="match status" value="1"/>
</dbReference>
<name>D4H7H2_DENA2</name>
<dbReference type="GO" id="GO:0019239">
    <property type="term" value="F:deaminase activity"/>
    <property type="evidence" value="ECO:0007669"/>
    <property type="project" value="TreeGrafter"/>
</dbReference>
<dbReference type="PANTHER" id="PTHR11803">
    <property type="entry name" value="2-IMINOBUTANOATE/2-IMINOPROPANOATE DEAMINASE RIDA"/>
    <property type="match status" value="1"/>
</dbReference>
<dbReference type="InParanoid" id="D4H7H2"/>
<dbReference type="FunCoup" id="D4H7H2">
    <property type="interactions" value="422"/>
</dbReference>
<dbReference type="eggNOG" id="COG0251">
    <property type="taxonomic scope" value="Bacteria"/>
</dbReference>
<gene>
    <name evidence="2" type="ordered locus">Dacet_1199</name>
</gene>
<reference evidence="2 3" key="1">
    <citation type="journal article" date="2010" name="Stand. Genomic Sci.">
        <title>Complete genome sequence of Denitrovibrio acetiphilus type strain (N2460).</title>
        <authorList>
            <person name="Kiss H."/>
            <person name="Lang E."/>
            <person name="Lapidus A."/>
            <person name="Copeland A."/>
            <person name="Nolan M."/>
            <person name="Glavina Del Rio T."/>
            <person name="Chen F."/>
            <person name="Lucas S."/>
            <person name="Tice H."/>
            <person name="Cheng J.F."/>
            <person name="Han C."/>
            <person name="Goodwin L."/>
            <person name="Pitluck S."/>
            <person name="Liolios K."/>
            <person name="Pati A."/>
            <person name="Ivanova N."/>
            <person name="Mavromatis K."/>
            <person name="Chen A."/>
            <person name="Palaniappan K."/>
            <person name="Land M."/>
            <person name="Hauser L."/>
            <person name="Chang Y.J."/>
            <person name="Jeffries C.D."/>
            <person name="Detter J.C."/>
            <person name="Brettin T."/>
            <person name="Spring S."/>
            <person name="Rohde M."/>
            <person name="Goker M."/>
            <person name="Woyke T."/>
            <person name="Bristow J."/>
            <person name="Eisen J.A."/>
            <person name="Markowitz V."/>
            <person name="Hugenholtz P."/>
            <person name="Kyrpides N.C."/>
            <person name="Klenk H.P."/>
        </authorList>
    </citation>
    <scope>NUCLEOTIDE SEQUENCE [LARGE SCALE GENOMIC DNA]</scope>
    <source>
        <strain evidence="3">DSM 12809 / NBRC 114555 / N2460</strain>
    </source>
</reference>
<comment type="similarity">
    <text evidence="1">Belongs to the RutC family.</text>
</comment>
<organism evidence="2 3">
    <name type="scientific">Denitrovibrio acetiphilus (strain DSM 12809 / NBRC 114555 / N2460)</name>
    <dbReference type="NCBI Taxonomy" id="522772"/>
    <lineage>
        <taxon>Bacteria</taxon>
        <taxon>Pseudomonadati</taxon>
        <taxon>Deferribacterota</taxon>
        <taxon>Deferribacteres</taxon>
        <taxon>Deferribacterales</taxon>
        <taxon>Geovibrionaceae</taxon>
        <taxon>Denitrovibrio</taxon>
    </lineage>
</organism>
<dbReference type="GO" id="GO:0005829">
    <property type="term" value="C:cytosol"/>
    <property type="evidence" value="ECO:0007669"/>
    <property type="project" value="TreeGrafter"/>
</dbReference>
<protein>
    <submittedName>
        <fullName evidence="2">Endoribonuclease L-PSP</fullName>
    </submittedName>
</protein>
<dbReference type="SUPFAM" id="SSF55298">
    <property type="entry name" value="YjgF-like"/>
    <property type="match status" value="1"/>
</dbReference>
<dbReference type="PROSITE" id="PS01094">
    <property type="entry name" value="UPF0076"/>
    <property type="match status" value="1"/>
</dbReference>
<keyword evidence="3" id="KW-1185">Reference proteome</keyword>
<evidence type="ECO:0000313" key="2">
    <source>
        <dbReference type="EMBL" id="ADD67971.1"/>
    </source>
</evidence>
<dbReference type="STRING" id="522772.Dacet_1199"/>
<dbReference type="KEGG" id="dap:Dacet_1199"/>
<dbReference type="CDD" id="cd00448">
    <property type="entry name" value="YjgF_YER057c_UK114_family"/>
    <property type="match status" value="1"/>
</dbReference>
<proteinExistence type="inferred from homology"/>
<accession>D4H7H2</accession>
<dbReference type="EMBL" id="CP001968">
    <property type="protein sequence ID" value="ADD67971.1"/>
    <property type="molecule type" value="Genomic_DNA"/>
</dbReference>
<dbReference type="Pfam" id="PF01042">
    <property type="entry name" value="Ribonuc_L-PSP"/>
    <property type="match status" value="1"/>
</dbReference>
<dbReference type="FunFam" id="3.30.1330.40:FF:000001">
    <property type="entry name" value="L-PSP family endoribonuclease"/>
    <property type="match status" value="1"/>
</dbReference>